<dbReference type="InterPro" id="IPR020845">
    <property type="entry name" value="AMP-binding_CS"/>
</dbReference>
<dbReference type="Pfam" id="PF00501">
    <property type="entry name" value="AMP-binding"/>
    <property type="match status" value="1"/>
</dbReference>
<dbReference type="InterPro" id="IPR042099">
    <property type="entry name" value="ANL_N_sf"/>
</dbReference>
<dbReference type="AlphaFoldDB" id="A0A8H7UMB7"/>
<dbReference type="PANTHER" id="PTHR24096">
    <property type="entry name" value="LONG-CHAIN-FATTY-ACID--COA LIGASE"/>
    <property type="match status" value="1"/>
</dbReference>
<proteinExistence type="inferred from homology"/>
<feature type="domain" description="AMP-dependent synthetase/ligase" evidence="4">
    <location>
        <begin position="58"/>
        <end position="453"/>
    </location>
</feature>
<evidence type="ECO:0000313" key="7">
    <source>
        <dbReference type="Proteomes" id="UP000612746"/>
    </source>
</evidence>
<evidence type="ECO:0000259" key="5">
    <source>
        <dbReference type="Pfam" id="PF13193"/>
    </source>
</evidence>
<dbReference type="Pfam" id="PF13193">
    <property type="entry name" value="AMP-binding_C"/>
    <property type="match status" value="1"/>
</dbReference>
<dbReference type="GO" id="GO:0016405">
    <property type="term" value="F:CoA-ligase activity"/>
    <property type="evidence" value="ECO:0007669"/>
    <property type="project" value="TreeGrafter"/>
</dbReference>
<comment type="similarity">
    <text evidence="1">Belongs to the ATP-dependent AMP-binding enzyme family.</text>
</comment>
<dbReference type="Gene3D" id="3.30.300.30">
    <property type="match status" value="1"/>
</dbReference>
<reference evidence="6" key="1">
    <citation type="submission" date="2020-12" db="EMBL/GenBank/DDBJ databases">
        <title>Metabolic potential, ecology and presence of endohyphal bacteria is reflected in genomic diversity of Mucoromycotina.</title>
        <authorList>
            <person name="Muszewska A."/>
            <person name="Okrasinska A."/>
            <person name="Steczkiewicz K."/>
            <person name="Drgas O."/>
            <person name="Orlowska M."/>
            <person name="Perlinska-Lenart U."/>
            <person name="Aleksandrzak-Piekarczyk T."/>
            <person name="Szatraj K."/>
            <person name="Zielenkiewicz U."/>
            <person name="Pilsyk S."/>
            <person name="Malc E."/>
            <person name="Mieczkowski P."/>
            <person name="Kruszewska J.S."/>
            <person name="Biernat P."/>
            <person name="Pawlowska J."/>
        </authorList>
    </citation>
    <scope>NUCLEOTIDE SEQUENCE</scope>
    <source>
        <strain evidence="6">WA0000051536</strain>
    </source>
</reference>
<evidence type="ECO:0000256" key="3">
    <source>
        <dbReference type="SAM" id="Phobius"/>
    </source>
</evidence>
<feature type="domain" description="AMP-binding enzyme C-terminal" evidence="5">
    <location>
        <begin position="528"/>
        <end position="608"/>
    </location>
</feature>
<evidence type="ECO:0008006" key="8">
    <source>
        <dbReference type="Google" id="ProtNLM"/>
    </source>
</evidence>
<keyword evidence="2" id="KW-0436">Ligase</keyword>
<organism evidence="6 7">
    <name type="scientific">Umbelopsis vinacea</name>
    <dbReference type="NCBI Taxonomy" id="44442"/>
    <lineage>
        <taxon>Eukaryota</taxon>
        <taxon>Fungi</taxon>
        <taxon>Fungi incertae sedis</taxon>
        <taxon>Mucoromycota</taxon>
        <taxon>Mucoromycotina</taxon>
        <taxon>Umbelopsidomycetes</taxon>
        <taxon>Umbelopsidales</taxon>
        <taxon>Umbelopsidaceae</taxon>
        <taxon>Umbelopsis</taxon>
    </lineage>
</organism>
<keyword evidence="3" id="KW-1133">Transmembrane helix</keyword>
<dbReference type="CDD" id="cd05911">
    <property type="entry name" value="Firefly_Luc_like"/>
    <property type="match status" value="1"/>
</dbReference>
<dbReference type="InterPro" id="IPR000873">
    <property type="entry name" value="AMP-dep_synth/lig_dom"/>
</dbReference>
<sequence length="636" mass="70599">APHIWRTVIYTSLVSSYWAVTFLFPLIMIFQSPRSPIDIPNLDLYTFLFTENEFNRHTSPSKKVLVDASSGESITYGQLRDQSSRLGHGWTARAGLQQGDVVAVFAPNQHDHPILYYSLLAAKCVISPGNPAYTEQEMLHQISDSGAKAIVTVPALLPLVMSAAAKCKIPIGNIYLFGESELQGCKPFRSLMGEEHVQFPIVGINPSEDLSFICYSSGTTGRAKGVMLTHRNFVSNVLQVTHLDKDFHRLDDVYMGFLPFYHIYGINSLVLSVCGYRAQLLVVIPKYTLENFLKAVEKYKITYANIVPPVAVHLGKDPLVKKYNTSTLRMLGCGAAPLGKEHIEAIDRQMGVGVKQGYVGAWLCRYTAGLVTNFYIHRYGMTECSSTTTSQPVDELDRIGIYPCLCDCTLTCSVGILIANNEMKIVDEQGNALGVEGEGEILIRGPNIMKGYLNNPKANAETFTADGWLRTGDIGKMAKDGHCYVVDRLKELIKVKGFQVAPAGKYLGFYAQCATYESNTYRLTLFLELEALLMGRNDIVDVCVIGVYNDAQATEFPRAYIVLQGSTSPSKELASTIEKYVAENVAPHKRLRGGIRFVNSIPKSPSGKILRRIIKTTWIKEEEEQEKLKNGLRARL</sequence>
<dbReference type="Gene3D" id="3.40.50.12780">
    <property type="entry name" value="N-terminal domain of ligase-like"/>
    <property type="match status" value="1"/>
</dbReference>
<keyword evidence="7" id="KW-1185">Reference proteome</keyword>
<evidence type="ECO:0000256" key="1">
    <source>
        <dbReference type="ARBA" id="ARBA00006432"/>
    </source>
</evidence>
<dbReference type="InterPro" id="IPR025110">
    <property type="entry name" value="AMP-bd_C"/>
</dbReference>
<evidence type="ECO:0000256" key="2">
    <source>
        <dbReference type="ARBA" id="ARBA00022598"/>
    </source>
</evidence>
<feature type="transmembrane region" description="Helical" evidence="3">
    <location>
        <begin position="7"/>
        <end position="30"/>
    </location>
</feature>
<accession>A0A8H7UMB7</accession>
<dbReference type="EMBL" id="JAEPRA010000002">
    <property type="protein sequence ID" value="KAG2188465.1"/>
    <property type="molecule type" value="Genomic_DNA"/>
</dbReference>
<dbReference type="OrthoDB" id="1898221at2759"/>
<comment type="caution">
    <text evidence="6">The sequence shown here is derived from an EMBL/GenBank/DDBJ whole genome shotgun (WGS) entry which is preliminary data.</text>
</comment>
<keyword evidence="3" id="KW-0472">Membrane</keyword>
<protein>
    <recommendedName>
        <fullName evidence="8">4-coumarate--CoA ligase</fullName>
    </recommendedName>
</protein>
<dbReference type="SUPFAM" id="SSF56801">
    <property type="entry name" value="Acetyl-CoA synthetase-like"/>
    <property type="match status" value="1"/>
</dbReference>
<dbReference type="InterPro" id="IPR045851">
    <property type="entry name" value="AMP-bd_C_sf"/>
</dbReference>
<evidence type="ECO:0000259" key="4">
    <source>
        <dbReference type="Pfam" id="PF00501"/>
    </source>
</evidence>
<dbReference type="PANTHER" id="PTHR24096:SF149">
    <property type="entry name" value="AMP-BINDING DOMAIN-CONTAINING PROTEIN-RELATED"/>
    <property type="match status" value="1"/>
</dbReference>
<gene>
    <name evidence="6" type="ORF">INT44_001218</name>
</gene>
<dbReference type="PROSITE" id="PS00455">
    <property type="entry name" value="AMP_BINDING"/>
    <property type="match status" value="1"/>
</dbReference>
<evidence type="ECO:0000313" key="6">
    <source>
        <dbReference type="EMBL" id="KAG2188465.1"/>
    </source>
</evidence>
<feature type="non-terminal residue" evidence="6">
    <location>
        <position position="636"/>
    </location>
</feature>
<dbReference type="Proteomes" id="UP000612746">
    <property type="component" value="Unassembled WGS sequence"/>
</dbReference>
<keyword evidence="3" id="KW-0812">Transmembrane</keyword>
<name>A0A8H7UMB7_9FUNG</name>